<name>A0A674ER94_SALTR</name>
<evidence type="ECO:0000256" key="13">
    <source>
        <dbReference type="SAM" id="Phobius"/>
    </source>
</evidence>
<keyword evidence="2" id="KW-0813">Transport</keyword>
<dbReference type="PANTHER" id="PTHR10027">
    <property type="entry name" value="CALCIUM-ACTIVATED POTASSIUM CHANNEL ALPHA CHAIN"/>
    <property type="match status" value="1"/>
</dbReference>
<keyword evidence="9 13" id="KW-0472">Membrane</keyword>
<dbReference type="Pfam" id="PF03493">
    <property type="entry name" value="BK_channel_a"/>
    <property type="match status" value="1"/>
</dbReference>
<feature type="transmembrane region" description="Helical" evidence="13">
    <location>
        <begin position="238"/>
        <end position="262"/>
    </location>
</feature>
<dbReference type="Pfam" id="PF22614">
    <property type="entry name" value="Slo-like_RCK"/>
    <property type="match status" value="2"/>
</dbReference>
<comment type="catalytic activity">
    <reaction evidence="11">
        <text>K(+)(in) = K(+)(out)</text>
        <dbReference type="Rhea" id="RHEA:29463"/>
        <dbReference type="ChEBI" id="CHEBI:29103"/>
    </reaction>
</comment>
<feature type="transmembrane region" description="Helical" evidence="13">
    <location>
        <begin position="208"/>
        <end position="226"/>
    </location>
</feature>
<dbReference type="Proteomes" id="UP000472277">
    <property type="component" value="Chromosome 21"/>
</dbReference>
<evidence type="ECO:0000256" key="1">
    <source>
        <dbReference type="ARBA" id="ARBA00004141"/>
    </source>
</evidence>
<evidence type="ECO:0000256" key="7">
    <source>
        <dbReference type="ARBA" id="ARBA00022989"/>
    </source>
</evidence>
<evidence type="ECO:0000256" key="6">
    <source>
        <dbReference type="ARBA" id="ARBA00022958"/>
    </source>
</evidence>
<gene>
    <name evidence="15" type="primary">KCNT2</name>
</gene>
<protein>
    <submittedName>
        <fullName evidence="15">Potassium sodium-activated channel subfamily T member 2</fullName>
    </submittedName>
</protein>
<evidence type="ECO:0000256" key="5">
    <source>
        <dbReference type="ARBA" id="ARBA00022826"/>
    </source>
</evidence>
<dbReference type="Pfam" id="PF07885">
    <property type="entry name" value="Ion_trans_2"/>
    <property type="match status" value="1"/>
</dbReference>
<keyword evidence="5" id="KW-0631">Potassium channel</keyword>
<dbReference type="GO" id="GO:0005886">
    <property type="term" value="C:plasma membrane"/>
    <property type="evidence" value="ECO:0007669"/>
    <property type="project" value="TreeGrafter"/>
</dbReference>
<organism evidence="15 16">
    <name type="scientific">Salmo trutta</name>
    <name type="common">Brown trout</name>
    <dbReference type="NCBI Taxonomy" id="8032"/>
    <lineage>
        <taxon>Eukaryota</taxon>
        <taxon>Metazoa</taxon>
        <taxon>Chordata</taxon>
        <taxon>Craniata</taxon>
        <taxon>Vertebrata</taxon>
        <taxon>Euteleostomi</taxon>
        <taxon>Actinopterygii</taxon>
        <taxon>Neopterygii</taxon>
        <taxon>Teleostei</taxon>
        <taxon>Protacanthopterygii</taxon>
        <taxon>Salmoniformes</taxon>
        <taxon>Salmonidae</taxon>
        <taxon>Salmoninae</taxon>
        <taxon>Salmo</taxon>
    </lineage>
</organism>
<feature type="compositionally biased region" description="Polar residues" evidence="12">
    <location>
        <begin position="908"/>
        <end position="923"/>
    </location>
</feature>
<dbReference type="GO" id="GO:0005228">
    <property type="term" value="F:intracellular sodium-activated potassium channel activity"/>
    <property type="evidence" value="ECO:0007669"/>
    <property type="project" value="TreeGrafter"/>
</dbReference>
<dbReference type="Gene3D" id="1.10.287.70">
    <property type="match status" value="1"/>
</dbReference>
<keyword evidence="6" id="KW-0630">Potassium</keyword>
<feature type="transmembrane region" description="Helical" evidence="13">
    <location>
        <begin position="176"/>
        <end position="196"/>
    </location>
</feature>
<feature type="transmembrane region" description="Helical" evidence="13">
    <location>
        <begin position="86"/>
        <end position="111"/>
    </location>
</feature>
<evidence type="ECO:0000313" key="15">
    <source>
        <dbReference type="Ensembl" id="ENSSTUP00000110515.1"/>
    </source>
</evidence>
<accession>A0A674ER94</accession>
<evidence type="ECO:0000256" key="11">
    <source>
        <dbReference type="ARBA" id="ARBA00034430"/>
    </source>
</evidence>
<keyword evidence="7 13" id="KW-1133">Transmembrane helix</keyword>
<evidence type="ECO:0000259" key="14">
    <source>
        <dbReference type="PROSITE" id="PS51201"/>
    </source>
</evidence>
<dbReference type="GeneTree" id="ENSGT00940000158746"/>
<evidence type="ECO:0000256" key="3">
    <source>
        <dbReference type="ARBA" id="ARBA00022538"/>
    </source>
</evidence>
<feature type="domain" description="RCK N-terminal" evidence="14">
    <location>
        <begin position="657"/>
        <end position="797"/>
    </location>
</feature>
<reference evidence="15" key="2">
    <citation type="submission" date="2025-09" db="UniProtKB">
        <authorList>
            <consortium name="Ensembl"/>
        </authorList>
    </citation>
    <scope>IDENTIFICATION</scope>
</reference>
<dbReference type="InterPro" id="IPR003929">
    <property type="entry name" value="K_chnl_BK_asu"/>
</dbReference>
<keyword evidence="16" id="KW-1185">Reference proteome</keyword>
<evidence type="ECO:0000256" key="9">
    <source>
        <dbReference type="ARBA" id="ARBA00023136"/>
    </source>
</evidence>
<evidence type="ECO:0000256" key="8">
    <source>
        <dbReference type="ARBA" id="ARBA00023065"/>
    </source>
</evidence>
<dbReference type="PROSITE" id="PS51201">
    <property type="entry name" value="RCK_N"/>
    <property type="match status" value="1"/>
</dbReference>
<keyword evidence="8" id="KW-0406">Ion transport</keyword>
<keyword evidence="4 13" id="KW-0812">Transmembrane</keyword>
<dbReference type="SUPFAM" id="SSF81324">
    <property type="entry name" value="Voltage-gated potassium channels"/>
    <property type="match status" value="1"/>
</dbReference>
<dbReference type="InterPro" id="IPR013099">
    <property type="entry name" value="K_chnl_dom"/>
</dbReference>
<feature type="region of interest" description="Disordered" evidence="12">
    <location>
        <begin position="908"/>
        <end position="986"/>
    </location>
</feature>
<sequence>MQSLRALGKRMHDRVNYLYFFLRVQVEFYANESTFKETLKLFFIKNQRSSLRIQVFDFSLKVLSCVLYMCRVLTDDPSKGHGWKLLLFVVYFLKSMLLFLQQVSVAVICLFETILLTYLSYKMGWPITISVLFQIMWLPLRNLFIPVFLNCWLAKHALENMINDLHRAIQRTQSAIFNQVLILISTLFCLIFTCICGIQHLERAGKNLTLFDSWYFCVVTFSTVGYGDVTPNVWPSKLLVIIMISVALVVLPIQFEQLAYLWMERQKSGGNYSRHRAQTEKHVVLCVSSLKIDLLMDFLNEFYAHPGLQDHYVIILCPTEMDPQVRRVLQIPLWSQRVIYLQGSGCVSFPWAVKDFAPKCPIYVQILKPENKFHVKFADHVVCEEEFKYAMLALNCICPATSTLITLLVHTSQGLEGQQSPEHWHRTYGKCSGNEVYNIAMRDSIIFSEYMGKSFTYTSFKSHKKYGVCLIGVCREDSKSILLNPGPQFRMSPNDTCFYINITKEEYSTFKTQRERMVSRPSLPVPSVIASMGTVAIDLQDAGCKSRCGPTLCLPPEDVKGNSRRPSISPVLEVPDTSYLHTGDLCSDQSEDENLPSDEDLSTEDYVKGYSPNLPYIGSSPTLCHLLKEKVPYCCLRLEGGCQHNNFEDAKVYSFKNKLIIVSAETAGNGLYNFIVPLRASYRLKKELNPIVLLLDNQPDTQFLEAICSFPMVFYMVGSIDNLDDLLRCGVSFAANMVVVDKESTMSAEEDYMADAKTIVNVQTLFRLFSSLSIITELTHPANMRFMQFRAKDWYSLALSKLEKKEREKGSNLAFMFRLPFAAGRVFSIGMLDTLLYQSFVKDYIISITRLLLGLDTTPGSGFLCSMQISEDDLWIQTYGRLYQKLCSTVGDIPIGIYRTESQMADSSEVPSRLQGCSNNQTDIELPPVAGGLHRSSNSSDPLDGKAPLLRRKSMQWARKLSRRGQRGNQRGAQSGAQQGLRARRSERQELAELVNNRMKSLGLSATAYEQSSPLSIIRPSPLSIIRPSPLSIIRQSVKSLAGRSLNHWVSILKLLKICISQLESMT</sequence>
<evidence type="ECO:0000256" key="10">
    <source>
        <dbReference type="ARBA" id="ARBA00023303"/>
    </source>
</evidence>
<feature type="compositionally biased region" description="Low complexity" evidence="12">
    <location>
        <begin position="967"/>
        <end position="981"/>
    </location>
</feature>
<dbReference type="InterPro" id="IPR003148">
    <property type="entry name" value="RCK_N"/>
</dbReference>
<dbReference type="FunFam" id="3.40.50.720:FF:000034">
    <property type="entry name" value="Potassium channel subfamily T member 1"/>
    <property type="match status" value="1"/>
</dbReference>
<evidence type="ECO:0000313" key="16">
    <source>
        <dbReference type="Proteomes" id="UP000472277"/>
    </source>
</evidence>
<keyword evidence="3" id="KW-0633">Potassium transport</keyword>
<dbReference type="GO" id="GO:0015271">
    <property type="term" value="F:outward rectifier potassium channel activity"/>
    <property type="evidence" value="ECO:0007669"/>
    <property type="project" value="TreeGrafter"/>
</dbReference>
<dbReference type="PANTHER" id="PTHR10027:SF9">
    <property type="entry name" value="POTASSIUM CHANNEL SUBFAMILY T MEMBER 2"/>
    <property type="match status" value="1"/>
</dbReference>
<feature type="region of interest" description="Disordered" evidence="12">
    <location>
        <begin position="583"/>
        <end position="602"/>
    </location>
</feature>
<keyword evidence="10" id="KW-0407">Ion channel</keyword>
<evidence type="ECO:0000256" key="2">
    <source>
        <dbReference type="ARBA" id="ARBA00022448"/>
    </source>
</evidence>
<reference evidence="15" key="1">
    <citation type="submission" date="2025-08" db="UniProtKB">
        <authorList>
            <consortium name="Ensembl"/>
        </authorList>
    </citation>
    <scope>IDENTIFICATION</scope>
</reference>
<comment type="subcellular location">
    <subcellularLocation>
        <location evidence="1">Membrane</location>
        <topology evidence="1">Multi-pass membrane protein</topology>
    </subcellularLocation>
</comment>
<dbReference type="FunFam" id="1.10.287.70:FF:000095">
    <property type="entry name" value="Potassium sodium-activated channel subfamily T member 2"/>
    <property type="match status" value="1"/>
</dbReference>
<feature type="transmembrane region" description="Helical" evidence="13">
    <location>
        <begin position="123"/>
        <end position="140"/>
    </location>
</feature>
<proteinExistence type="predicted"/>
<evidence type="ECO:0000256" key="4">
    <source>
        <dbReference type="ARBA" id="ARBA00022692"/>
    </source>
</evidence>
<evidence type="ECO:0000256" key="12">
    <source>
        <dbReference type="SAM" id="MobiDB-lite"/>
    </source>
</evidence>
<feature type="compositionally biased region" description="Acidic residues" evidence="12">
    <location>
        <begin position="589"/>
        <end position="602"/>
    </location>
</feature>
<dbReference type="Gene3D" id="3.40.50.720">
    <property type="entry name" value="NAD(P)-binding Rossmann-like Domain"/>
    <property type="match status" value="1"/>
</dbReference>
<feature type="compositionally biased region" description="Basic residues" evidence="12">
    <location>
        <begin position="949"/>
        <end position="966"/>
    </location>
</feature>
<dbReference type="AlphaFoldDB" id="A0A674ER94"/>
<dbReference type="InterPro" id="IPR047871">
    <property type="entry name" value="K_chnl_Slo-like"/>
</dbReference>
<dbReference type="Ensembl" id="ENSSTUT00000118314.1">
    <property type="protein sequence ID" value="ENSSTUP00000110515.1"/>
    <property type="gene ID" value="ENSSTUG00000048120.1"/>
</dbReference>